<evidence type="ECO:0000256" key="2">
    <source>
        <dbReference type="ARBA" id="ARBA00022679"/>
    </source>
</evidence>
<dbReference type="GO" id="GO:0016757">
    <property type="term" value="F:glycosyltransferase activity"/>
    <property type="evidence" value="ECO:0007669"/>
    <property type="project" value="UniProtKB-KW"/>
</dbReference>
<evidence type="ECO:0000313" key="4">
    <source>
        <dbReference type="EMBL" id="HJD33209.1"/>
    </source>
</evidence>
<dbReference type="InterPro" id="IPR001173">
    <property type="entry name" value="Glyco_trans_2-like"/>
</dbReference>
<dbReference type="SUPFAM" id="SSF53448">
    <property type="entry name" value="Nucleotide-diphospho-sugar transferases"/>
    <property type="match status" value="1"/>
</dbReference>
<evidence type="ECO:0000313" key="5">
    <source>
        <dbReference type="Proteomes" id="UP000823897"/>
    </source>
</evidence>
<evidence type="ECO:0000259" key="3">
    <source>
        <dbReference type="Pfam" id="PF00535"/>
    </source>
</evidence>
<keyword evidence="2" id="KW-0808">Transferase</keyword>
<name>A0A9D2U1W2_9FIRM</name>
<dbReference type="PANTHER" id="PTHR22916">
    <property type="entry name" value="GLYCOSYLTRANSFERASE"/>
    <property type="match status" value="1"/>
</dbReference>
<dbReference type="InterPro" id="IPR029044">
    <property type="entry name" value="Nucleotide-diphossugar_trans"/>
</dbReference>
<sequence length="346" mass="40449">MKYITFAVPCYNSESYMRRCVDSLLSGGRDVEIILINDGSTDRTAEIADEYQLKYPDIVRAVHKENGGHGSGVNKGLELAQGIYYKVVDSDDWLDKDAYLKLLRRIKDFCINGRKAPECDMPDLFVCNYVYDHLDEGTSRVMDYRNIFPEEKMCTWKDIGRFKPSQYLIMHSLMFRAEVLRKSGVKLPEHTFYVDNLFSYQPLPYVESIYYMDLDLYHYYLGREDQSVNEKVLMKRIDQQIRVTELVAKSVDLRSVKEKYPKLASYMTRNISIMLSISSIHLLLIRTAEAEQKRRDMWDSIKAYNTALYYRLRYSTLSGLTYLPGKLGGKLTVGGYRFARKIYQFQ</sequence>
<dbReference type="Proteomes" id="UP000823897">
    <property type="component" value="Unassembled WGS sequence"/>
</dbReference>
<accession>A0A9D2U1W2</accession>
<proteinExistence type="predicted"/>
<reference evidence="4" key="1">
    <citation type="journal article" date="2021" name="PeerJ">
        <title>Extensive microbial diversity within the chicken gut microbiome revealed by metagenomics and culture.</title>
        <authorList>
            <person name="Gilroy R."/>
            <person name="Ravi A."/>
            <person name="Getino M."/>
            <person name="Pursley I."/>
            <person name="Horton D.L."/>
            <person name="Alikhan N.F."/>
            <person name="Baker D."/>
            <person name="Gharbi K."/>
            <person name="Hall N."/>
            <person name="Watson M."/>
            <person name="Adriaenssens E.M."/>
            <person name="Foster-Nyarko E."/>
            <person name="Jarju S."/>
            <person name="Secka A."/>
            <person name="Antonio M."/>
            <person name="Oren A."/>
            <person name="Chaudhuri R.R."/>
            <person name="La Ragione R."/>
            <person name="Hildebrand F."/>
            <person name="Pallen M.J."/>
        </authorList>
    </citation>
    <scope>NUCLEOTIDE SEQUENCE</scope>
    <source>
        <strain evidence="4">ChiGjej3B3-11674</strain>
    </source>
</reference>
<reference evidence="4" key="2">
    <citation type="submission" date="2021-04" db="EMBL/GenBank/DDBJ databases">
        <authorList>
            <person name="Gilroy R."/>
        </authorList>
    </citation>
    <scope>NUCLEOTIDE SEQUENCE</scope>
    <source>
        <strain evidence="4">ChiGjej3B3-11674</strain>
    </source>
</reference>
<comment type="caution">
    <text evidence="4">The sequence shown here is derived from an EMBL/GenBank/DDBJ whole genome shotgun (WGS) entry which is preliminary data.</text>
</comment>
<dbReference type="Gene3D" id="3.90.550.10">
    <property type="entry name" value="Spore Coat Polysaccharide Biosynthesis Protein SpsA, Chain A"/>
    <property type="match status" value="1"/>
</dbReference>
<dbReference type="AlphaFoldDB" id="A0A9D2U1W2"/>
<dbReference type="CDD" id="cd00761">
    <property type="entry name" value="Glyco_tranf_GTA_type"/>
    <property type="match status" value="1"/>
</dbReference>
<feature type="domain" description="Glycosyltransferase 2-like" evidence="3">
    <location>
        <begin position="6"/>
        <end position="108"/>
    </location>
</feature>
<organism evidence="4 5">
    <name type="scientific">Candidatus Mediterraneibacter tabaqchaliae</name>
    <dbReference type="NCBI Taxonomy" id="2838689"/>
    <lineage>
        <taxon>Bacteria</taxon>
        <taxon>Bacillati</taxon>
        <taxon>Bacillota</taxon>
        <taxon>Clostridia</taxon>
        <taxon>Lachnospirales</taxon>
        <taxon>Lachnospiraceae</taxon>
        <taxon>Mediterraneibacter</taxon>
    </lineage>
</organism>
<protein>
    <submittedName>
        <fullName evidence="4">Glycosyltransferase</fullName>
    </submittedName>
</protein>
<dbReference type="PANTHER" id="PTHR22916:SF51">
    <property type="entry name" value="GLYCOSYLTRANSFERASE EPSH-RELATED"/>
    <property type="match status" value="1"/>
</dbReference>
<keyword evidence="1" id="KW-0328">Glycosyltransferase</keyword>
<dbReference type="Pfam" id="PF00535">
    <property type="entry name" value="Glycos_transf_2"/>
    <property type="match status" value="1"/>
</dbReference>
<evidence type="ECO:0000256" key="1">
    <source>
        <dbReference type="ARBA" id="ARBA00022676"/>
    </source>
</evidence>
<dbReference type="EMBL" id="DWUV01000032">
    <property type="protein sequence ID" value="HJD33209.1"/>
    <property type="molecule type" value="Genomic_DNA"/>
</dbReference>
<gene>
    <name evidence="4" type="ORF">H9911_01540</name>
</gene>